<dbReference type="InterPro" id="IPR016177">
    <property type="entry name" value="DNA-bd_dom_sf"/>
</dbReference>
<dbReference type="Proteomes" id="UP001443914">
    <property type="component" value="Unassembled WGS sequence"/>
</dbReference>
<dbReference type="GO" id="GO:0003700">
    <property type="term" value="F:DNA-binding transcription factor activity"/>
    <property type="evidence" value="ECO:0007669"/>
    <property type="project" value="InterPro"/>
</dbReference>
<dbReference type="InterPro" id="IPR036955">
    <property type="entry name" value="AP2/ERF_dom_sf"/>
</dbReference>
<name>A0AAW1KZL8_SAPOF</name>
<evidence type="ECO:0000256" key="3">
    <source>
        <dbReference type="ARBA" id="ARBA00023125"/>
    </source>
</evidence>
<keyword evidence="5" id="KW-0539">Nucleus</keyword>
<dbReference type="GO" id="GO:0005634">
    <property type="term" value="C:nucleus"/>
    <property type="evidence" value="ECO:0007669"/>
    <property type="project" value="UniProtKB-SubCell"/>
</dbReference>
<evidence type="ECO:0000256" key="4">
    <source>
        <dbReference type="ARBA" id="ARBA00023163"/>
    </source>
</evidence>
<evidence type="ECO:0000313" key="9">
    <source>
        <dbReference type="Proteomes" id="UP001443914"/>
    </source>
</evidence>
<feature type="region of interest" description="Disordered" evidence="6">
    <location>
        <begin position="60"/>
        <end position="114"/>
    </location>
</feature>
<dbReference type="Gene3D" id="3.30.730.10">
    <property type="entry name" value="AP2/ERF domain"/>
    <property type="match status" value="1"/>
</dbReference>
<evidence type="ECO:0000256" key="5">
    <source>
        <dbReference type="ARBA" id="ARBA00023242"/>
    </source>
</evidence>
<reference evidence="8 9" key="1">
    <citation type="submission" date="2024-03" db="EMBL/GenBank/DDBJ databases">
        <title>WGS assembly of Saponaria officinalis var. Norfolk2.</title>
        <authorList>
            <person name="Jenkins J."/>
            <person name="Shu S."/>
            <person name="Grimwood J."/>
            <person name="Barry K."/>
            <person name="Goodstein D."/>
            <person name="Schmutz J."/>
            <person name="Leebens-Mack J."/>
            <person name="Osbourn A."/>
        </authorList>
    </citation>
    <scope>NUCLEOTIDE SEQUENCE [LARGE SCALE GENOMIC DNA]</scope>
    <source>
        <strain evidence="9">cv. Norfolk2</strain>
        <strain evidence="8">JIC</strain>
        <tissue evidence="8">Leaf</tissue>
    </source>
</reference>
<evidence type="ECO:0000256" key="1">
    <source>
        <dbReference type="ARBA" id="ARBA00004123"/>
    </source>
</evidence>
<evidence type="ECO:0000313" key="8">
    <source>
        <dbReference type="EMBL" id="KAK9726575.1"/>
    </source>
</evidence>
<dbReference type="SMART" id="SM00380">
    <property type="entry name" value="AP2"/>
    <property type="match status" value="1"/>
</dbReference>
<sequence length="239" mass="27253">MVSLRRRRLLGLCSGVQSCVVDQITMTYENVHATENDGIFSHTSNVHPTLLDDLNLPPREVDDPYEGNGAPNTIGCSQLKDDNNQSNVSIVPTQEEEGVKRRKQYRRRGGEKQNAPMRGVYMKNHKWQAAIKVDKKQIHLGTLNSQQEAVHLYDRAAFMCGREPNLELSKEEKQELRKLNWDDFLTMTRTAITTKRTRRRRVRTPTAPQSAQNSDNDEGEQVMKAISPDDYVELDKSAS</sequence>
<proteinExistence type="predicted"/>
<dbReference type="SUPFAM" id="SSF54171">
    <property type="entry name" value="DNA-binding domain"/>
    <property type="match status" value="1"/>
</dbReference>
<keyword evidence="3" id="KW-0238">DNA-binding</keyword>
<evidence type="ECO:0000259" key="7">
    <source>
        <dbReference type="PROSITE" id="PS51032"/>
    </source>
</evidence>
<dbReference type="AlphaFoldDB" id="A0AAW1KZL8"/>
<dbReference type="PROSITE" id="PS51032">
    <property type="entry name" value="AP2_ERF"/>
    <property type="match status" value="1"/>
</dbReference>
<keyword evidence="2" id="KW-0805">Transcription regulation</keyword>
<accession>A0AAW1KZL8</accession>
<dbReference type="InterPro" id="IPR001471">
    <property type="entry name" value="AP2/ERF_dom"/>
</dbReference>
<dbReference type="EMBL" id="JBDFQZ010000005">
    <property type="protein sequence ID" value="KAK9726577.1"/>
    <property type="molecule type" value="Genomic_DNA"/>
</dbReference>
<keyword evidence="9" id="KW-1185">Reference proteome</keyword>
<gene>
    <name evidence="8" type="ORF">RND81_05G224500</name>
</gene>
<dbReference type="PROSITE" id="PS51257">
    <property type="entry name" value="PROKAR_LIPOPROTEIN"/>
    <property type="match status" value="1"/>
</dbReference>
<feature type="compositionally biased region" description="Basic residues" evidence="6">
    <location>
        <begin position="100"/>
        <end position="109"/>
    </location>
</feature>
<protein>
    <recommendedName>
        <fullName evidence="7">AP2/ERF domain-containing protein</fullName>
    </recommendedName>
</protein>
<dbReference type="EMBL" id="JBDFQZ010000005">
    <property type="protein sequence ID" value="KAK9726578.1"/>
    <property type="molecule type" value="Genomic_DNA"/>
</dbReference>
<dbReference type="EMBL" id="JBDFQZ010000005">
    <property type="protein sequence ID" value="KAK9726575.1"/>
    <property type="molecule type" value="Genomic_DNA"/>
</dbReference>
<evidence type="ECO:0000256" key="6">
    <source>
        <dbReference type="SAM" id="MobiDB-lite"/>
    </source>
</evidence>
<keyword evidence="4" id="KW-0804">Transcription</keyword>
<feature type="region of interest" description="Disordered" evidence="6">
    <location>
        <begin position="193"/>
        <end position="239"/>
    </location>
</feature>
<comment type="subcellular location">
    <subcellularLocation>
        <location evidence="1">Nucleus</location>
    </subcellularLocation>
</comment>
<evidence type="ECO:0000256" key="2">
    <source>
        <dbReference type="ARBA" id="ARBA00023015"/>
    </source>
</evidence>
<organism evidence="8 9">
    <name type="scientific">Saponaria officinalis</name>
    <name type="common">Common soapwort</name>
    <name type="synonym">Lychnis saponaria</name>
    <dbReference type="NCBI Taxonomy" id="3572"/>
    <lineage>
        <taxon>Eukaryota</taxon>
        <taxon>Viridiplantae</taxon>
        <taxon>Streptophyta</taxon>
        <taxon>Embryophyta</taxon>
        <taxon>Tracheophyta</taxon>
        <taxon>Spermatophyta</taxon>
        <taxon>Magnoliopsida</taxon>
        <taxon>eudicotyledons</taxon>
        <taxon>Gunneridae</taxon>
        <taxon>Pentapetalae</taxon>
        <taxon>Caryophyllales</taxon>
        <taxon>Caryophyllaceae</taxon>
        <taxon>Caryophylleae</taxon>
        <taxon>Saponaria</taxon>
    </lineage>
</organism>
<dbReference type="GO" id="GO:0003677">
    <property type="term" value="F:DNA binding"/>
    <property type="evidence" value="ECO:0007669"/>
    <property type="project" value="UniProtKB-KW"/>
</dbReference>
<feature type="domain" description="AP2/ERF" evidence="7">
    <location>
        <begin position="95"/>
        <end position="171"/>
    </location>
</feature>
<comment type="caution">
    <text evidence="8">The sequence shown here is derived from an EMBL/GenBank/DDBJ whole genome shotgun (WGS) entry which is preliminary data.</text>
</comment>